<evidence type="ECO:0000259" key="2">
    <source>
        <dbReference type="Pfam" id="PF23368"/>
    </source>
</evidence>
<feature type="transmembrane region" description="Helical" evidence="1">
    <location>
        <begin position="103"/>
        <end position="121"/>
    </location>
</feature>
<organism evidence="3 4">
    <name type="scientific">Sphaerotilus montanus</name>
    <dbReference type="NCBI Taxonomy" id="522889"/>
    <lineage>
        <taxon>Bacteria</taxon>
        <taxon>Pseudomonadati</taxon>
        <taxon>Pseudomonadota</taxon>
        <taxon>Betaproteobacteria</taxon>
        <taxon>Burkholderiales</taxon>
        <taxon>Sphaerotilaceae</taxon>
        <taxon>Sphaerotilus</taxon>
    </lineage>
</organism>
<dbReference type="AlphaFoldDB" id="A0A7Y9QX41"/>
<evidence type="ECO:0000256" key="1">
    <source>
        <dbReference type="SAM" id="Phobius"/>
    </source>
</evidence>
<keyword evidence="1" id="KW-1133">Transmembrane helix</keyword>
<evidence type="ECO:0000313" key="4">
    <source>
        <dbReference type="Proteomes" id="UP000518288"/>
    </source>
</evidence>
<evidence type="ECO:0000313" key="3">
    <source>
        <dbReference type="EMBL" id="NYG33085.1"/>
    </source>
</evidence>
<accession>A0A7Y9QX41</accession>
<keyword evidence="4" id="KW-1185">Reference proteome</keyword>
<sequence>MDSIRERTSTVSLQADLFGSSTQPAQIVELQIVGERLQIRGESFTQQIPAHQIRWPRTGDGGICLLELPDGALLHCRPDPLLRQWSEAGRTARTPWRRTLRHAGLALAAAALVWAGLPVAAESLLTQVPGQIDRHVGQRLLDRLDAQWLEPSTLPPQTQQAWRRRLTDDVAQTCPAVRLPVWNLQFRHGHGEHRSTGAIGLPGGTVVLLDEQLGRSTLQALCSELGQLQQRQGMRTLARNQPVSLLMGVAFDDFSSTVAVAWPVLAQHLPFAALTGIPAGTSGTRIARR</sequence>
<dbReference type="RefSeq" id="WP_179633892.1">
    <property type="nucleotide sequence ID" value="NZ_JACCFH010000001.1"/>
</dbReference>
<gene>
    <name evidence="3" type="ORF">BDD16_002071</name>
</gene>
<keyword evidence="1" id="KW-0812">Transmembrane</keyword>
<dbReference type="Proteomes" id="UP000518288">
    <property type="component" value="Unassembled WGS sequence"/>
</dbReference>
<protein>
    <recommendedName>
        <fullName evidence="2">DUF7092 domain-containing protein</fullName>
    </recommendedName>
</protein>
<keyword evidence="1" id="KW-0472">Membrane</keyword>
<dbReference type="EMBL" id="JACCFH010000001">
    <property type="protein sequence ID" value="NYG33085.1"/>
    <property type="molecule type" value="Genomic_DNA"/>
</dbReference>
<dbReference type="InterPro" id="IPR055518">
    <property type="entry name" value="DUF7092"/>
</dbReference>
<feature type="domain" description="DUF7092" evidence="2">
    <location>
        <begin position="13"/>
        <end position="88"/>
    </location>
</feature>
<reference evidence="3 4" key="1">
    <citation type="submission" date="2020-07" db="EMBL/GenBank/DDBJ databases">
        <title>Genomic Encyclopedia of Archaeal and Bacterial Type Strains, Phase II (KMG-II): from individual species to whole genera.</title>
        <authorList>
            <person name="Goeker M."/>
        </authorList>
    </citation>
    <scope>NUCLEOTIDE SEQUENCE [LARGE SCALE GENOMIC DNA]</scope>
    <source>
        <strain evidence="3 4">DSM 21226</strain>
    </source>
</reference>
<name>A0A7Y9QX41_9BURK</name>
<proteinExistence type="predicted"/>
<dbReference type="Pfam" id="PF23368">
    <property type="entry name" value="DUF7092"/>
    <property type="match status" value="1"/>
</dbReference>
<comment type="caution">
    <text evidence="3">The sequence shown here is derived from an EMBL/GenBank/DDBJ whole genome shotgun (WGS) entry which is preliminary data.</text>
</comment>